<protein>
    <submittedName>
        <fullName evidence="2">Uncharacterized protein</fullName>
    </submittedName>
</protein>
<dbReference type="AlphaFoldDB" id="A0A2P2MFW2"/>
<dbReference type="EMBL" id="GGEC01048606">
    <property type="protein sequence ID" value="MBX29090.1"/>
    <property type="molecule type" value="Transcribed_RNA"/>
</dbReference>
<evidence type="ECO:0000313" key="2">
    <source>
        <dbReference type="EMBL" id="MBX29090.1"/>
    </source>
</evidence>
<proteinExistence type="predicted"/>
<accession>A0A2P2MFW2</accession>
<organism evidence="2">
    <name type="scientific">Rhizophora mucronata</name>
    <name type="common">Asiatic mangrove</name>
    <dbReference type="NCBI Taxonomy" id="61149"/>
    <lineage>
        <taxon>Eukaryota</taxon>
        <taxon>Viridiplantae</taxon>
        <taxon>Streptophyta</taxon>
        <taxon>Embryophyta</taxon>
        <taxon>Tracheophyta</taxon>
        <taxon>Spermatophyta</taxon>
        <taxon>Magnoliopsida</taxon>
        <taxon>eudicotyledons</taxon>
        <taxon>Gunneridae</taxon>
        <taxon>Pentapetalae</taxon>
        <taxon>rosids</taxon>
        <taxon>fabids</taxon>
        <taxon>Malpighiales</taxon>
        <taxon>Rhizophoraceae</taxon>
        <taxon>Rhizophora</taxon>
    </lineage>
</organism>
<feature type="compositionally biased region" description="Basic and acidic residues" evidence="1">
    <location>
        <begin position="1"/>
        <end position="10"/>
    </location>
</feature>
<reference evidence="2" key="1">
    <citation type="submission" date="2018-02" db="EMBL/GenBank/DDBJ databases">
        <title>Rhizophora mucronata_Transcriptome.</title>
        <authorList>
            <person name="Meera S.P."/>
            <person name="Sreeshan A."/>
            <person name="Augustine A."/>
        </authorList>
    </citation>
    <scope>NUCLEOTIDE SEQUENCE</scope>
    <source>
        <tissue evidence="2">Leaf</tissue>
    </source>
</reference>
<sequence length="23" mass="2731">MGKDSIDHQKNNIPFTYLIDQPR</sequence>
<feature type="region of interest" description="Disordered" evidence="1">
    <location>
        <begin position="1"/>
        <end position="23"/>
    </location>
</feature>
<name>A0A2P2MFW2_RHIMU</name>
<evidence type="ECO:0000256" key="1">
    <source>
        <dbReference type="SAM" id="MobiDB-lite"/>
    </source>
</evidence>